<dbReference type="STRING" id="4909.A0A1Z8JUN4"/>
<proteinExistence type="predicted"/>
<dbReference type="PANTHER" id="PTHR47174">
    <property type="entry name" value="BRIDGING INTEGRATOR 3"/>
    <property type="match status" value="1"/>
</dbReference>
<name>A0A1Z8JUN4_PICKU</name>
<dbReference type="GO" id="GO:0097320">
    <property type="term" value="P:plasma membrane tubulation"/>
    <property type="evidence" value="ECO:0007669"/>
    <property type="project" value="TreeGrafter"/>
</dbReference>
<evidence type="ECO:0000313" key="3">
    <source>
        <dbReference type="EMBL" id="OUT24162.1"/>
    </source>
</evidence>
<dbReference type="InterPro" id="IPR046982">
    <property type="entry name" value="BIN3/RVS161-like"/>
</dbReference>
<sequence>MSLRGVGKALYRTPYQMFGQKSSDDVIFRQWEHDTKTAIAGLEYLKTENIKWKKFWEKTVTKFLLIIEVFRDLHCQLEDAQKDTKKKMGIASKPKVSDKNEQFASTTLHELEEAAKLAKLIYERVADMSLEASASFVSKCDDMIKVLKNVEKLMVKRDHKKVDYDISHKKLEASLKHTDSEKGKIKVETNQKKLTDIEIIFKDLNYKVKLIVPQVLSNLSEFLSKLTLKLYFANTDILGFIQRNIEKFNRIHGIVNQSSLLTYEEIVNDFNILHFQAQSKLQELELLKDFSSLREKNFSTKTVEHVNSAAGTVIDSTVNFTSTVYTKATKPSQNLNVSTKSFKIDNPVKTYSKNGMFESALDPIEFIQQTELENGLHDIDLGSIQMNSPSDFANEDSSVASNDNGIVSPNSSLSDSNNWMKPLKNSTLNVNKVRPNTEVQSPISPVSDVHSDLASSKSNKTTLNTSLEYGHIANSRVASVHIDEKTKTYKYANVTIDNIAKQIYLAISTPEIDDVPLTTPRGQIHTPDKLIMQLVTAKSSITANAFATYSN</sequence>
<dbReference type="KEGG" id="pkz:C5L36_0C05350"/>
<dbReference type="Proteomes" id="UP000195871">
    <property type="component" value="Unassembled WGS sequence"/>
</dbReference>
<dbReference type="GO" id="GO:0043332">
    <property type="term" value="C:mating projection tip"/>
    <property type="evidence" value="ECO:0007669"/>
    <property type="project" value="TreeGrafter"/>
</dbReference>
<dbReference type="GO" id="GO:1990528">
    <property type="term" value="C:Rvs161p-Rvs167p complex"/>
    <property type="evidence" value="ECO:0007669"/>
    <property type="project" value="TreeGrafter"/>
</dbReference>
<dbReference type="VEuPathDB" id="FungiDB:C5L36_0C05350"/>
<dbReference type="GO" id="GO:0030479">
    <property type="term" value="C:actin cortical patch"/>
    <property type="evidence" value="ECO:0007669"/>
    <property type="project" value="TreeGrafter"/>
</dbReference>
<evidence type="ECO:0000313" key="2">
    <source>
        <dbReference type="EMBL" id="AWU76604.1"/>
    </source>
</evidence>
<evidence type="ECO:0000256" key="1">
    <source>
        <dbReference type="SAM" id="MobiDB-lite"/>
    </source>
</evidence>
<reference evidence="3 4" key="1">
    <citation type="submission" date="2017-05" db="EMBL/GenBank/DDBJ databases">
        <title>The Genome Sequence of Candida krusei Ckrusei653.</title>
        <authorList>
            <person name="Cuomo C."/>
            <person name="Forche A."/>
            <person name="Young S."/>
            <person name="Abouelleil A."/>
            <person name="Cao P."/>
            <person name="Chapman S."/>
            <person name="Cusick C."/>
            <person name="Shea T."/>
            <person name="Nusbaum C."/>
            <person name="Birren B."/>
        </authorList>
    </citation>
    <scope>NUCLEOTIDE SEQUENCE [LARGE SCALE GENOMIC DNA]</scope>
    <source>
        <strain evidence="3 4">Ckrusei653</strain>
    </source>
</reference>
<feature type="region of interest" description="Disordered" evidence="1">
    <location>
        <begin position="394"/>
        <end position="413"/>
    </location>
</feature>
<dbReference type="GO" id="GO:0031097">
    <property type="term" value="C:medial cortex"/>
    <property type="evidence" value="ECO:0007669"/>
    <property type="project" value="TreeGrafter"/>
</dbReference>
<gene>
    <name evidence="2" type="ORF">C5L36_0C05350</name>
    <name evidence="3" type="ORF">CAS74_000546</name>
</gene>
<dbReference type="RefSeq" id="XP_029322081.1">
    <property type="nucleotide sequence ID" value="XM_029466221.1"/>
</dbReference>
<dbReference type="GO" id="GO:0008289">
    <property type="term" value="F:lipid binding"/>
    <property type="evidence" value="ECO:0007669"/>
    <property type="project" value="TreeGrafter"/>
</dbReference>
<dbReference type="Gene3D" id="1.20.1270.60">
    <property type="entry name" value="Arfaptin homology (AH) domain/BAR domain"/>
    <property type="match status" value="1"/>
</dbReference>
<dbReference type="AlphaFoldDB" id="A0A1Z8JUN4"/>
<dbReference type="EMBL" id="NHMM01000001">
    <property type="protein sequence ID" value="OUT24162.1"/>
    <property type="molecule type" value="Genomic_DNA"/>
</dbReference>
<reference evidence="2 5" key="2">
    <citation type="submission" date="2018-06" db="EMBL/GenBank/DDBJ databases">
        <title>Population genomics shows no distinction between pathogenic Candida krusei and environmental Pichia kudriavzevii: One species, four names.</title>
        <authorList>
            <person name="Douglass A.P."/>
            <person name="Offei B."/>
            <person name="Braun-Galleani S."/>
            <person name="Coughlan A.Y."/>
            <person name="Martos A."/>
            <person name="Ortiz-Merino R.A."/>
            <person name="Byrne K.P."/>
            <person name="Wolfe K.H."/>
        </authorList>
    </citation>
    <scope>NUCLEOTIDE SEQUENCE [LARGE SCALE GENOMIC DNA]</scope>
    <source>
        <strain evidence="2 5">CBS573</strain>
    </source>
</reference>
<dbReference type="GeneID" id="40384399"/>
<organism evidence="3 4">
    <name type="scientific">Pichia kudriavzevii</name>
    <name type="common">Yeast</name>
    <name type="synonym">Issatchenkia orientalis</name>
    <dbReference type="NCBI Taxonomy" id="4909"/>
    <lineage>
        <taxon>Eukaryota</taxon>
        <taxon>Fungi</taxon>
        <taxon>Dikarya</taxon>
        <taxon>Ascomycota</taxon>
        <taxon>Saccharomycotina</taxon>
        <taxon>Pichiomycetes</taxon>
        <taxon>Pichiales</taxon>
        <taxon>Pichiaceae</taxon>
        <taxon>Pichia</taxon>
    </lineage>
</organism>
<dbReference type="GO" id="GO:0006897">
    <property type="term" value="P:endocytosis"/>
    <property type="evidence" value="ECO:0007669"/>
    <property type="project" value="InterPro"/>
</dbReference>
<dbReference type="InterPro" id="IPR027267">
    <property type="entry name" value="AH/BAR_dom_sf"/>
</dbReference>
<dbReference type="EMBL" id="CP028775">
    <property type="protein sequence ID" value="AWU76604.1"/>
    <property type="molecule type" value="Genomic_DNA"/>
</dbReference>
<dbReference type="SUPFAM" id="SSF103657">
    <property type="entry name" value="BAR/IMD domain-like"/>
    <property type="match status" value="1"/>
</dbReference>
<accession>A0A1Z8JUN4</accession>
<dbReference type="OrthoDB" id="10255128at2759"/>
<dbReference type="GO" id="GO:0051666">
    <property type="term" value="P:actin cortical patch localization"/>
    <property type="evidence" value="ECO:0007669"/>
    <property type="project" value="InterPro"/>
</dbReference>
<evidence type="ECO:0000313" key="4">
    <source>
        <dbReference type="Proteomes" id="UP000195871"/>
    </source>
</evidence>
<evidence type="ECO:0000313" key="5">
    <source>
        <dbReference type="Proteomes" id="UP000249293"/>
    </source>
</evidence>
<dbReference type="PANTHER" id="PTHR47174:SF1">
    <property type="entry name" value="REDUCED VIABILITY UPON STARVATION PROTEIN 167"/>
    <property type="match status" value="1"/>
</dbReference>
<feature type="region of interest" description="Disordered" evidence="1">
    <location>
        <begin position="438"/>
        <end position="457"/>
    </location>
</feature>
<dbReference type="Proteomes" id="UP000249293">
    <property type="component" value="Chromosome 3"/>
</dbReference>
<protein>
    <submittedName>
        <fullName evidence="3">Uncharacterized protein</fullName>
    </submittedName>
</protein>
<keyword evidence="5" id="KW-1185">Reference proteome</keyword>